<dbReference type="InParanoid" id="S8FSQ2"/>
<dbReference type="Pfam" id="PF10346">
    <property type="entry name" value="Con-6"/>
    <property type="match status" value="2"/>
</dbReference>
<protein>
    <recommendedName>
        <fullName evidence="4">Conidiation protein 6</fullName>
    </recommendedName>
</protein>
<dbReference type="GO" id="GO:0005737">
    <property type="term" value="C:cytoplasm"/>
    <property type="evidence" value="ECO:0007669"/>
    <property type="project" value="TreeGrafter"/>
</dbReference>
<dbReference type="PANTHER" id="PTHR36576:SF1">
    <property type="entry name" value="UPF0654 PROTEIN C11D3.01C-RELATED"/>
    <property type="match status" value="1"/>
</dbReference>
<evidence type="ECO:0000313" key="2">
    <source>
        <dbReference type="EMBL" id="EPT04236.1"/>
    </source>
</evidence>
<dbReference type="InterPro" id="IPR052670">
    <property type="entry name" value="UPF0654_domain"/>
</dbReference>
<gene>
    <name evidence="2" type="ORF">FOMPIDRAFT_84659</name>
</gene>
<reference evidence="2 3" key="1">
    <citation type="journal article" date="2012" name="Science">
        <title>The Paleozoic origin of enzymatic lignin decomposition reconstructed from 31 fungal genomes.</title>
        <authorList>
            <person name="Floudas D."/>
            <person name="Binder M."/>
            <person name="Riley R."/>
            <person name="Barry K."/>
            <person name="Blanchette R.A."/>
            <person name="Henrissat B."/>
            <person name="Martinez A.T."/>
            <person name="Otillar R."/>
            <person name="Spatafora J.W."/>
            <person name="Yadav J.S."/>
            <person name="Aerts A."/>
            <person name="Benoit I."/>
            <person name="Boyd A."/>
            <person name="Carlson A."/>
            <person name="Copeland A."/>
            <person name="Coutinho P.M."/>
            <person name="de Vries R.P."/>
            <person name="Ferreira P."/>
            <person name="Findley K."/>
            <person name="Foster B."/>
            <person name="Gaskell J."/>
            <person name="Glotzer D."/>
            <person name="Gorecki P."/>
            <person name="Heitman J."/>
            <person name="Hesse C."/>
            <person name="Hori C."/>
            <person name="Igarashi K."/>
            <person name="Jurgens J.A."/>
            <person name="Kallen N."/>
            <person name="Kersten P."/>
            <person name="Kohler A."/>
            <person name="Kuees U."/>
            <person name="Kumar T.K.A."/>
            <person name="Kuo A."/>
            <person name="LaButti K."/>
            <person name="Larrondo L.F."/>
            <person name="Lindquist E."/>
            <person name="Ling A."/>
            <person name="Lombard V."/>
            <person name="Lucas S."/>
            <person name="Lundell T."/>
            <person name="Martin R."/>
            <person name="McLaughlin D.J."/>
            <person name="Morgenstern I."/>
            <person name="Morin E."/>
            <person name="Murat C."/>
            <person name="Nagy L.G."/>
            <person name="Nolan M."/>
            <person name="Ohm R.A."/>
            <person name="Patyshakuliyeva A."/>
            <person name="Rokas A."/>
            <person name="Ruiz-Duenas F.J."/>
            <person name="Sabat G."/>
            <person name="Salamov A."/>
            <person name="Samejima M."/>
            <person name="Schmutz J."/>
            <person name="Slot J.C."/>
            <person name="St John F."/>
            <person name="Stenlid J."/>
            <person name="Sun H."/>
            <person name="Sun S."/>
            <person name="Syed K."/>
            <person name="Tsang A."/>
            <person name="Wiebenga A."/>
            <person name="Young D."/>
            <person name="Pisabarro A."/>
            <person name="Eastwood D.C."/>
            <person name="Martin F."/>
            <person name="Cullen D."/>
            <person name="Grigoriev I.V."/>
            <person name="Hibbett D.S."/>
        </authorList>
    </citation>
    <scope>NUCLEOTIDE SEQUENCE</scope>
    <source>
        <strain evidence="3">FP-58527</strain>
    </source>
</reference>
<feature type="compositionally biased region" description="Basic and acidic residues" evidence="1">
    <location>
        <begin position="25"/>
        <end position="37"/>
    </location>
</feature>
<dbReference type="Proteomes" id="UP000015241">
    <property type="component" value="Unassembled WGS sequence"/>
</dbReference>
<dbReference type="FunCoup" id="S8FSQ2">
    <property type="interactions" value="306"/>
</dbReference>
<proteinExistence type="predicted"/>
<dbReference type="AlphaFoldDB" id="S8FSQ2"/>
<accession>S8FSQ2</accession>
<dbReference type="EMBL" id="KE504127">
    <property type="protein sequence ID" value="EPT04236.1"/>
    <property type="molecule type" value="Genomic_DNA"/>
</dbReference>
<feature type="region of interest" description="Disordered" evidence="1">
    <location>
        <begin position="1"/>
        <end position="83"/>
    </location>
</feature>
<evidence type="ECO:0008006" key="4">
    <source>
        <dbReference type="Google" id="ProtNLM"/>
    </source>
</evidence>
<evidence type="ECO:0000256" key="1">
    <source>
        <dbReference type="SAM" id="MobiDB-lite"/>
    </source>
</evidence>
<keyword evidence="3" id="KW-1185">Reference proteome</keyword>
<dbReference type="InterPro" id="IPR018824">
    <property type="entry name" value="Conidiation-specific_6"/>
</dbReference>
<evidence type="ECO:0000313" key="3">
    <source>
        <dbReference type="Proteomes" id="UP000015241"/>
    </source>
</evidence>
<sequence>MSSNANPGNVARGLKGSLNNPNNSEEAKGRAQARLDEMEQSGEANGADAHNAQVRQGHKAAMNNPNVSDDVKQRSAQMADDFS</sequence>
<dbReference type="OrthoDB" id="5419162at2759"/>
<organism evidence="2 3">
    <name type="scientific">Fomitopsis schrenkii</name>
    <name type="common">Brown rot fungus</name>
    <dbReference type="NCBI Taxonomy" id="2126942"/>
    <lineage>
        <taxon>Eukaryota</taxon>
        <taxon>Fungi</taxon>
        <taxon>Dikarya</taxon>
        <taxon>Basidiomycota</taxon>
        <taxon>Agaricomycotina</taxon>
        <taxon>Agaricomycetes</taxon>
        <taxon>Polyporales</taxon>
        <taxon>Fomitopsis</taxon>
    </lineage>
</organism>
<dbReference type="PANTHER" id="PTHR36576">
    <property type="entry name" value="UPF0654 PROTEIN C11D3.01C-RELATED"/>
    <property type="match status" value="1"/>
</dbReference>
<dbReference type="HOGENOM" id="CLU_107705_2_0_1"/>
<name>S8FSQ2_FOMSC</name>